<keyword evidence="4" id="KW-0234">DNA repair</keyword>
<name>A0A843VMS3_COLES</name>
<dbReference type="Proteomes" id="UP000652761">
    <property type="component" value="Unassembled WGS sequence"/>
</dbReference>
<dbReference type="EMBL" id="NMUH01001723">
    <property type="protein sequence ID" value="MQL94870.1"/>
    <property type="molecule type" value="Genomic_DNA"/>
</dbReference>
<dbReference type="GO" id="GO:0006281">
    <property type="term" value="P:DNA repair"/>
    <property type="evidence" value="ECO:0007669"/>
    <property type="project" value="UniProtKB-KW"/>
</dbReference>
<evidence type="ECO:0000256" key="5">
    <source>
        <dbReference type="ARBA" id="ARBA00023242"/>
    </source>
</evidence>
<proteinExistence type="predicted"/>
<gene>
    <name evidence="6" type="ORF">Taro_027534</name>
</gene>
<dbReference type="OrthoDB" id="547311at2759"/>
<keyword evidence="2" id="KW-0963">Cytoplasm</keyword>
<keyword evidence="7" id="KW-1185">Reference proteome</keyword>
<evidence type="ECO:0000256" key="3">
    <source>
        <dbReference type="ARBA" id="ARBA00022763"/>
    </source>
</evidence>
<evidence type="ECO:0008006" key="8">
    <source>
        <dbReference type="Google" id="ProtNLM"/>
    </source>
</evidence>
<dbReference type="PANTHER" id="PTHR15660">
    <property type="entry name" value="BRISC AND BRCA1-A COMPLEX MEMBER 1"/>
    <property type="match status" value="1"/>
</dbReference>
<comment type="subcellular location">
    <subcellularLocation>
        <location evidence="1">Nucleus</location>
    </subcellularLocation>
</comment>
<protein>
    <recommendedName>
        <fullName evidence="8">BRISC and BRCA1-A complex member 1</fullName>
    </recommendedName>
</protein>
<evidence type="ECO:0000256" key="4">
    <source>
        <dbReference type="ARBA" id="ARBA00023204"/>
    </source>
</evidence>
<reference evidence="6" key="1">
    <citation type="submission" date="2017-07" db="EMBL/GenBank/DDBJ databases">
        <title>Taro Niue Genome Assembly and Annotation.</title>
        <authorList>
            <person name="Atibalentja N."/>
            <person name="Keating K."/>
            <person name="Fields C.J."/>
        </authorList>
    </citation>
    <scope>NUCLEOTIDE SEQUENCE</scope>
    <source>
        <strain evidence="6">Niue_2</strain>
        <tissue evidence="6">Leaf</tissue>
    </source>
</reference>
<evidence type="ECO:0000256" key="1">
    <source>
        <dbReference type="ARBA" id="ARBA00004123"/>
    </source>
</evidence>
<organism evidence="6 7">
    <name type="scientific">Colocasia esculenta</name>
    <name type="common">Wild taro</name>
    <name type="synonym">Arum esculentum</name>
    <dbReference type="NCBI Taxonomy" id="4460"/>
    <lineage>
        <taxon>Eukaryota</taxon>
        <taxon>Viridiplantae</taxon>
        <taxon>Streptophyta</taxon>
        <taxon>Embryophyta</taxon>
        <taxon>Tracheophyta</taxon>
        <taxon>Spermatophyta</taxon>
        <taxon>Magnoliopsida</taxon>
        <taxon>Liliopsida</taxon>
        <taxon>Araceae</taxon>
        <taxon>Aroideae</taxon>
        <taxon>Colocasieae</taxon>
        <taxon>Colocasia</taxon>
    </lineage>
</organism>
<keyword evidence="5" id="KW-0539">Nucleus</keyword>
<dbReference type="GO" id="GO:0070552">
    <property type="term" value="C:BRISC complex"/>
    <property type="evidence" value="ECO:0007669"/>
    <property type="project" value="InterPro"/>
</dbReference>
<accession>A0A843VMS3</accession>
<keyword evidence="3" id="KW-0227">DNA damage</keyword>
<dbReference type="PANTHER" id="PTHR15660:SF1">
    <property type="entry name" value="BRISC AND BRCA1-A COMPLEX MEMBER 1"/>
    <property type="match status" value="1"/>
</dbReference>
<dbReference type="InterPro" id="IPR026126">
    <property type="entry name" value="BABAM1"/>
</dbReference>
<evidence type="ECO:0000313" key="7">
    <source>
        <dbReference type="Proteomes" id="UP000652761"/>
    </source>
</evidence>
<dbReference type="GO" id="GO:0045739">
    <property type="term" value="P:positive regulation of DNA repair"/>
    <property type="evidence" value="ECO:0007669"/>
    <property type="project" value="InterPro"/>
</dbReference>
<sequence length="146" mass="16174">MEAVAGAGAASPAPVYQLQPCRFCYEDVLFCVDVDVESQVEMKASGPKGRPITRLDAIKQAILLFVHAKLSINPEHRFAFSVLDRSFSWLRKEFSNEVDSANAAVQALRAADSPCGHADLTQLFRVANHEAKKSIAQGRLFRVFYM</sequence>
<evidence type="ECO:0000256" key="2">
    <source>
        <dbReference type="ARBA" id="ARBA00022490"/>
    </source>
</evidence>
<evidence type="ECO:0000313" key="6">
    <source>
        <dbReference type="EMBL" id="MQL94870.1"/>
    </source>
</evidence>
<dbReference type="AlphaFoldDB" id="A0A843VMS3"/>
<comment type="caution">
    <text evidence="6">The sequence shown here is derived from an EMBL/GenBank/DDBJ whole genome shotgun (WGS) entry which is preliminary data.</text>
</comment>